<name>A0A812R248_9DINO</name>
<organism evidence="2 3">
    <name type="scientific">Symbiodinium natans</name>
    <dbReference type="NCBI Taxonomy" id="878477"/>
    <lineage>
        <taxon>Eukaryota</taxon>
        <taxon>Sar</taxon>
        <taxon>Alveolata</taxon>
        <taxon>Dinophyceae</taxon>
        <taxon>Suessiales</taxon>
        <taxon>Symbiodiniaceae</taxon>
        <taxon>Symbiodinium</taxon>
    </lineage>
</organism>
<dbReference type="GO" id="GO:0008270">
    <property type="term" value="F:zinc ion binding"/>
    <property type="evidence" value="ECO:0007669"/>
    <property type="project" value="InterPro"/>
</dbReference>
<reference evidence="2" key="1">
    <citation type="submission" date="2021-02" db="EMBL/GenBank/DDBJ databases">
        <authorList>
            <person name="Dougan E. K."/>
            <person name="Rhodes N."/>
            <person name="Thang M."/>
            <person name="Chan C."/>
        </authorList>
    </citation>
    <scope>NUCLEOTIDE SEQUENCE</scope>
</reference>
<accession>A0A812R248</accession>
<dbReference type="InterPro" id="IPR037197">
    <property type="entry name" value="WWE_dom_sf"/>
</dbReference>
<dbReference type="OrthoDB" id="429050at2759"/>
<dbReference type="SUPFAM" id="SSF117839">
    <property type="entry name" value="WWE domain"/>
    <property type="match status" value="1"/>
</dbReference>
<keyword evidence="3" id="KW-1185">Reference proteome</keyword>
<evidence type="ECO:0000259" key="1">
    <source>
        <dbReference type="PROSITE" id="PS50918"/>
    </source>
</evidence>
<gene>
    <name evidence="2" type="ORF">SNAT2548_LOCUS22572</name>
</gene>
<dbReference type="AlphaFoldDB" id="A0A812R248"/>
<dbReference type="Proteomes" id="UP000604046">
    <property type="component" value="Unassembled WGS sequence"/>
</dbReference>
<comment type="caution">
    <text evidence="2">The sequence shown here is derived from an EMBL/GenBank/DDBJ whole genome shotgun (WGS) entry which is preliminary data.</text>
</comment>
<dbReference type="Pfam" id="PF02825">
    <property type="entry name" value="WWE"/>
    <property type="match status" value="1"/>
</dbReference>
<dbReference type="PROSITE" id="PS50918">
    <property type="entry name" value="WWE"/>
    <property type="match status" value="1"/>
</dbReference>
<dbReference type="SMART" id="SM00678">
    <property type="entry name" value="WWE"/>
    <property type="match status" value="1"/>
</dbReference>
<evidence type="ECO:0000313" key="3">
    <source>
        <dbReference type="Proteomes" id="UP000604046"/>
    </source>
</evidence>
<protein>
    <recommendedName>
        <fullName evidence="1">WWE domain-containing protein</fullName>
    </recommendedName>
</protein>
<sequence length="508" mass="54684">MSCPYCLAFTPPATPAQAAQGGTGAPKALQQRRAEQNRTLVKAYWEFEEGKSHWLGFSPKVSVLLEAAYQNWLQNPSEVRSKINATGFLYNVDYTTLLQEGQRQSQRIRRVGVTADESLHANGNGANGSAKGFCTVDPGLWREMQRQLKELKEEQDWLLQLLRGQSASTEHADTLELKAKGSYSPLAEEVAKLWRRVGDAEAKLQSAAEAAKESEALLERLYASLLPGRVLARSGAVGVARAVENEEVLVFSGGDEAVPEFVRSRDVQASRMGLLARPGAKVWYPDGGVAKAGVVCGPSLDPKLDARGPNGDAAVSAQLHALHAVDVLRADGQCYPVPLATLKHRACGEPQGLSVGDLVRAQLEGTDPPLKSLGTVLRVEDSSGMASDMHVRFPDEAGGFQDVPFAASKRSDLELDKESDCVRPGAAVRLRVASNGLQSATGVVFALHGNATAVVDFLGSWGHRCAASDLEVVEDPPRIEVEIIKTLSECLTWTELLAGENGHQYARS</sequence>
<proteinExistence type="predicted"/>
<feature type="domain" description="WWE" evidence="1">
    <location>
        <begin position="31"/>
        <end position="113"/>
    </location>
</feature>
<dbReference type="Gene3D" id="3.30.720.50">
    <property type="match status" value="1"/>
</dbReference>
<dbReference type="EMBL" id="CAJNDS010002293">
    <property type="protein sequence ID" value="CAE7415229.1"/>
    <property type="molecule type" value="Genomic_DNA"/>
</dbReference>
<evidence type="ECO:0000313" key="2">
    <source>
        <dbReference type="EMBL" id="CAE7415229.1"/>
    </source>
</evidence>
<dbReference type="InterPro" id="IPR018123">
    <property type="entry name" value="WWE-dom_subgr"/>
</dbReference>
<dbReference type="InterPro" id="IPR004170">
    <property type="entry name" value="WWE_dom"/>
</dbReference>